<dbReference type="PANTHER" id="PTHR11820:SF7">
    <property type="entry name" value="ACYLPYRUVASE FAHD1, MITOCHONDRIAL"/>
    <property type="match status" value="1"/>
</dbReference>
<comment type="caution">
    <text evidence="3">The sequence shown here is derived from an EMBL/GenBank/DDBJ whole genome shotgun (WGS) entry which is preliminary data.</text>
</comment>
<dbReference type="Pfam" id="PF01557">
    <property type="entry name" value="FAA_hydrolase"/>
    <property type="match status" value="1"/>
</dbReference>
<dbReference type="PANTHER" id="PTHR11820">
    <property type="entry name" value="ACYLPYRUVASE"/>
    <property type="match status" value="1"/>
</dbReference>
<keyword evidence="4" id="KW-1185">Reference proteome</keyword>
<evidence type="ECO:0000313" key="3">
    <source>
        <dbReference type="EMBL" id="PXZ00821.1"/>
    </source>
</evidence>
<protein>
    <submittedName>
        <fullName evidence="3">2-hydroxyhepta-2,4-diene-1,7-dioate isomerase</fullName>
    </submittedName>
</protein>
<reference evidence="3 4" key="1">
    <citation type="submission" date="2018-05" db="EMBL/GenBank/DDBJ databases">
        <title>Reference genomes for bee gut microbiota database.</title>
        <authorList>
            <person name="Ellegaard K.M."/>
        </authorList>
    </citation>
    <scope>NUCLEOTIDE SEQUENCE [LARGE SCALE GENOMIC DNA]</scope>
    <source>
        <strain evidence="3 4">ESL0284</strain>
    </source>
</reference>
<keyword evidence="3" id="KW-0413">Isomerase</keyword>
<dbReference type="OrthoDB" id="9780293at2"/>
<dbReference type="Gene3D" id="3.90.850.10">
    <property type="entry name" value="Fumarylacetoacetase-like, C-terminal domain"/>
    <property type="match status" value="1"/>
</dbReference>
<dbReference type="GO" id="GO:0016853">
    <property type="term" value="F:isomerase activity"/>
    <property type="evidence" value="ECO:0007669"/>
    <property type="project" value="UniProtKB-KW"/>
</dbReference>
<dbReference type="GO" id="GO:0018773">
    <property type="term" value="F:acetylpyruvate hydrolase activity"/>
    <property type="evidence" value="ECO:0007669"/>
    <property type="project" value="TreeGrafter"/>
</dbReference>
<keyword evidence="1" id="KW-0479">Metal-binding</keyword>
<evidence type="ECO:0000313" key="4">
    <source>
        <dbReference type="Proteomes" id="UP000247565"/>
    </source>
</evidence>
<accession>A0A318N1K3</accession>
<evidence type="ECO:0000256" key="1">
    <source>
        <dbReference type="ARBA" id="ARBA00022723"/>
    </source>
</evidence>
<dbReference type="EMBL" id="QGLT01000002">
    <property type="protein sequence ID" value="PXZ00821.1"/>
    <property type="molecule type" value="Genomic_DNA"/>
</dbReference>
<dbReference type="AlphaFoldDB" id="A0A318N1K3"/>
<dbReference type="Proteomes" id="UP000247565">
    <property type="component" value="Unassembled WGS sequence"/>
</dbReference>
<proteinExistence type="predicted"/>
<dbReference type="GO" id="GO:0046872">
    <property type="term" value="F:metal ion binding"/>
    <property type="evidence" value="ECO:0007669"/>
    <property type="project" value="UniProtKB-KW"/>
</dbReference>
<gene>
    <name evidence="3" type="ORF">DK869_05390</name>
</gene>
<dbReference type="InterPro" id="IPR036663">
    <property type="entry name" value="Fumarylacetoacetase_C_sf"/>
</dbReference>
<dbReference type="InterPro" id="IPR011234">
    <property type="entry name" value="Fumarylacetoacetase-like_C"/>
</dbReference>
<name>A0A318N1K3_9PROT</name>
<evidence type="ECO:0000259" key="2">
    <source>
        <dbReference type="Pfam" id="PF01557"/>
    </source>
</evidence>
<dbReference type="SUPFAM" id="SSF56529">
    <property type="entry name" value="FAH"/>
    <property type="match status" value="1"/>
</dbReference>
<sequence length="202" mass="22834">MINNIYCVGRNFAEHAKELGNQIESVPVIFSKPNTSLVEGDTIILPDFSQDIHYETEIVLKISQDGFKISENKAENYYDEIALGLDLTARDLQTALKEKKLPWFLAKGFKDSCYLSSFVKKELLSHPICFSMKLNGKERQRGNSNNMIFNFSKIISYISQFVPLKKSDVIFTGTPKGVGKLKSGDQISLFLQENEIAIVKVK</sequence>
<feature type="domain" description="Fumarylacetoacetase-like C-terminal" evidence="2">
    <location>
        <begin position="5"/>
        <end position="189"/>
    </location>
</feature>
<organism evidence="3 4">
    <name type="scientific">Commensalibacter melissae</name>
    <dbReference type="NCBI Taxonomy" id="2070537"/>
    <lineage>
        <taxon>Bacteria</taxon>
        <taxon>Pseudomonadati</taxon>
        <taxon>Pseudomonadota</taxon>
        <taxon>Alphaproteobacteria</taxon>
        <taxon>Acetobacterales</taxon>
        <taxon>Acetobacteraceae</taxon>
    </lineage>
</organism>